<dbReference type="OrthoDB" id="2446391at2759"/>
<gene>
    <name evidence="1" type="ORF">RCL2_001505500</name>
</gene>
<comment type="caution">
    <text evidence="1">The sequence shown here is derived from an EMBL/GenBank/DDBJ whole genome shotgun (WGS) entry which is preliminary data.</text>
</comment>
<proteinExistence type="predicted"/>
<dbReference type="EMBL" id="BLAL01000176">
    <property type="protein sequence ID" value="GES88091.1"/>
    <property type="molecule type" value="Genomic_DNA"/>
</dbReference>
<reference evidence="1" key="1">
    <citation type="submission" date="2019-10" db="EMBL/GenBank/DDBJ databases">
        <title>Conservation and host-specific expression of non-tandemly repeated heterogenous ribosome RNA gene in arbuscular mycorrhizal fungi.</title>
        <authorList>
            <person name="Maeda T."/>
            <person name="Kobayashi Y."/>
            <person name="Nakagawa T."/>
            <person name="Ezawa T."/>
            <person name="Yamaguchi K."/>
            <person name="Bino T."/>
            <person name="Nishimoto Y."/>
            <person name="Shigenobu S."/>
            <person name="Kawaguchi M."/>
        </authorList>
    </citation>
    <scope>NUCLEOTIDE SEQUENCE</scope>
    <source>
        <strain evidence="1">HR1</strain>
    </source>
</reference>
<protein>
    <submittedName>
        <fullName evidence="1">Uncharacterized protein</fullName>
    </submittedName>
</protein>
<accession>A0A8H3LK85</accession>
<evidence type="ECO:0000313" key="2">
    <source>
        <dbReference type="Proteomes" id="UP000615446"/>
    </source>
</evidence>
<name>A0A8H3LK85_9GLOM</name>
<dbReference type="Proteomes" id="UP000615446">
    <property type="component" value="Unassembled WGS sequence"/>
</dbReference>
<dbReference type="AlphaFoldDB" id="A0A8H3LK85"/>
<evidence type="ECO:0000313" key="1">
    <source>
        <dbReference type="EMBL" id="GES88091.1"/>
    </source>
</evidence>
<organism evidence="1 2">
    <name type="scientific">Rhizophagus clarus</name>
    <dbReference type="NCBI Taxonomy" id="94130"/>
    <lineage>
        <taxon>Eukaryota</taxon>
        <taxon>Fungi</taxon>
        <taxon>Fungi incertae sedis</taxon>
        <taxon>Mucoromycota</taxon>
        <taxon>Glomeromycotina</taxon>
        <taxon>Glomeromycetes</taxon>
        <taxon>Glomerales</taxon>
        <taxon>Glomeraceae</taxon>
        <taxon>Rhizophagus</taxon>
    </lineage>
</organism>
<sequence>MKTLVILNNTYFIITVVKGTSVAAFQSGYICKANGVISSVYDTPSGNNFLDMSFPNDHSNSIINKFWFCFNESLKANKKGSDGKRRILSIIADDFSYEKIKSNLLVAPITIFDARKYARLNSLGAKQIEKPIRIVAKLSQEKLK</sequence>